<reference evidence="9 10" key="1">
    <citation type="submission" date="2023-06" db="EMBL/GenBank/DDBJ databases">
        <title>Thiopseudomonas sp. CY1220 draft genome sequence.</title>
        <authorList>
            <person name="Zhao G."/>
            <person name="An M."/>
        </authorList>
    </citation>
    <scope>NUCLEOTIDE SEQUENCE [LARGE SCALE GENOMIC DNA]</scope>
    <source>
        <strain evidence="9 10">CY1220</strain>
    </source>
</reference>
<evidence type="ECO:0000256" key="7">
    <source>
        <dbReference type="ARBA" id="ARBA00023136"/>
    </source>
</evidence>
<evidence type="ECO:0000256" key="3">
    <source>
        <dbReference type="ARBA" id="ARBA00022448"/>
    </source>
</evidence>
<feature type="transmembrane region" description="Helical" evidence="8">
    <location>
        <begin position="12"/>
        <end position="36"/>
    </location>
</feature>
<comment type="caution">
    <text evidence="9">The sequence shown here is derived from an EMBL/GenBank/DDBJ whole genome shotgun (WGS) entry which is preliminary data.</text>
</comment>
<evidence type="ECO:0000256" key="8">
    <source>
        <dbReference type="SAM" id="Phobius"/>
    </source>
</evidence>
<keyword evidence="5 8" id="KW-0812">Transmembrane</keyword>
<keyword evidence="3" id="KW-0813">Transport</keyword>
<dbReference type="InterPro" id="IPR002549">
    <property type="entry name" value="AI-2E-like"/>
</dbReference>
<keyword evidence="7 8" id="KW-0472">Membrane</keyword>
<keyword evidence="6 8" id="KW-1133">Transmembrane helix</keyword>
<evidence type="ECO:0000256" key="4">
    <source>
        <dbReference type="ARBA" id="ARBA00022475"/>
    </source>
</evidence>
<name>A0ABT7SPI4_9GAMM</name>
<evidence type="ECO:0000313" key="9">
    <source>
        <dbReference type="EMBL" id="MDM7858108.1"/>
    </source>
</evidence>
<keyword evidence="10" id="KW-1185">Reference proteome</keyword>
<feature type="transmembrane region" description="Helical" evidence="8">
    <location>
        <begin position="147"/>
        <end position="172"/>
    </location>
</feature>
<feature type="transmembrane region" description="Helical" evidence="8">
    <location>
        <begin position="271"/>
        <end position="290"/>
    </location>
</feature>
<protein>
    <submittedName>
        <fullName evidence="9">AI-2E family transporter</fullName>
    </submittedName>
</protein>
<comment type="similarity">
    <text evidence="2">Belongs to the autoinducer-2 exporter (AI-2E) (TC 2.A.86) family.</text>
</comment>
<dbReference type="RefSeq" id="WP_289410767.1">
    <property type="nucleotide sequence ID" value="NZ_JAUCDY010000007.1"/>
</dbReference>
<feature type="transmembrane region" description="Helical" evidence="8">
    <location>
        <begin position="216"/>
        <end position="238"/>
    </location>
</feature>
<gene>
    <name evidence="9" type="ORF">QEZ41_07435</name>
</gene>
<evidence type="ECO:0000256" key="1">
    <source>
        <dbReference type="ARBA" id="ARBA00004651"/>
    </source>
</evidence>
<feature type="transmembrane region" description="Helical" evidence="8">
    <location>
        <begin position="302"/>
        <end position="324"/>
    </location>
</feature>
<evidence type="ECO:0000256" key="5">
    <source>
        <dbReference type="ARBA" id="ARBA00022692"/>
    </source>
</evidence>
<accession>A0ABT7SPI4</accession>
<dbReference type="EMBL" id="JAUCDY010000007">
    <property type="protein sequence ID" value="MDM7858108.1"/>
    <property type="molecule type" value="Genomic_DNA"/>
</dbReference>
<dbReference type="PROSITE" id="PS51257">
    <property type="entry name" value="PROKAR_LIPOPROTEIN"/>
    <property type="match status" value="1"/>
</dbReference>
<dbReference type="PANTHER" id="PTHR21716">
    <property type="entry name" value="TRANSMEMBRANE PROTEIN"/>
    <property type="match status" value="1"/>
</dbReference>
<evidence type="ECO:0000256" key="6">
    <source>
        <dbReference type="ARBA" id="ARBA00022989"/>
    </source>
</evidence>
<comment type="subcellular location">
    <subcellularLocation>
        <location evidence="1">Cell membrane</location>
        <topology evidence="1">Multi-pass membrane protein</topology>
    </subcellularLocation>
</comment>
<sequence>MISSDRLLTQILLLALIGACLWVLAPFMSALFWAAVVAFASWPLMRLLTAKLNGNIALAAAILTTGWVLLVAIPLFWIGFNIADYIRDGTEMIKNLRITGMPPEPDWLQNVPFFGERLHEMWITLDEESPVLFSAVKPYMGMLGNWLLGRSASIAGGMLELTLSLFLVFFFYRDGERLALFVRALVHRLLGTRTDYYIELVAGTVRRVVNGVIGTATAQAIVAFVGFWIAGVPGALLLSGMTFMLSLIPMGPPLVWIPAVAWLFFQENYTMAIFMAVWGFVVISSVDNILKPYLISRGGNLPLIVVLIGVFGGLIAFGFMGLFLGPTLLAVAYSLLSEWISISESKHNKTKNRTRKE</sequence>
<evidence type="ECO:0000313" key="10">
    <source>
        <dbReference type="Proteomes" id="UP001241056"/>
    </source>
</evidence>
<dbReference type="PANTHER" id="PTHR21716:SF67">
    <property type="entry name" value="TRANSPORT PROTEIN YDIK-RELATED"/>
    <property type="match status" value="1"/>
</dbReference>
<organism evidence="9 10">
    <name type="scientific">Thiopseudomonas acetoxidans</name>
    <dbReference type="NCBI Taxonomy" id="3041622"/>
    <lineage>
        <taxon>Bacteria</taxon>
        <taxon>Pseudomonadati</taxon>
        <taxon>Pseudomonadota</taxon>
        <taxon>Gammaproteobacteria</taxon>
        <taxon>Pseudomonadales</taxon>
        <taxon>Pseudomonadaceae</taxon>
        <taxon>Thiopseudomonas</taxon>
    </lineage>
</organism>
<evidence type="ECO:0000256" key="2">
    <source>
        <dbReference type="ARBA" id="ARBA00009773"/>
    </source>
</evidence>
<keyword evidence="4" id="KW-1003">Cell membrane</keyword>
<feature type="transmembrane region" description="Helical" evidence="8">
    <location>
        <begin position="245"/>
        <end position="265"/>
    </location>
</feature>
<proteinExistence type="inferred from homology"/>
<dbReference type="Proteomes" id="UP001241056">
    <property type="component" value="Unassembled WGS sequence"/>
</dbReference>
<feature type="transmembrane region" description="Helical" evidence="8">
    <location>
        <begin position="56"/>
        <end position="78"/>
    </location>
</feature>
<dbReference type="Pfam" id="PF01594">
    <property type="entry name" value="AI-2E_transport"/>
    <property type="match status" value="1"/>
</dbReference>